<evidence type="ECO:0000256" key="1">
    <source>
        <dbReference type="SAM" id="MobiDB-lite"/>
    </source>
</evidence>
<dbReference type="Gene3D" id="3.60.10.10">
    <property type="entry name" value="Endonuclease/exonuclease/phosphatase"/>
    <property type="match status" value="1"/>
</dbReference>
<reference evidence="2 3" key="1">
    <citation type="journal article" date="2018" name="PLoS Genet.">
        <title>Population sequencing reveals clonal diversity and ancestral inbreeding in the grapevine cultivar Chardonnay.</title>
        <authorList>
            <person name="Roach M.J."/>
            <person name="Johnson D.L."/>
            <person name="Bohlmann J."/>
            <person name="van Vuuren H.J."/>
            <person name="Jones S.J."/>
            <person name="Pretorius I.S."/>
            <person name="Schmidt S.A."/>
            <person name="Borneman A.R."/>
        </authorList>
    </citation>
    <scope>NUCLEOTIDE SEQUENCE [LARGE SCALE GENOMIC DNA]</scope>
    <source>
        <strain evidence="3">cv. Chardonnay</strain>
        <tissue evidence="2">Leaf</tissue>
    </source>
</reference>
<dbReference type="PANTHER" id="PTHR46890">
    <property type="entry name" value="NON-LTR RETROLELEMENT REVERSE TRANSCRIPTASE-LIKE PROTEIN-RELATED"/>
    <property type="match status" value="1"/>
</dbReference>
<evidence type="ECO:0008006" key="4">
    <source>
        <dbReference type="Google" id="ProtNLM"/>
    </source>
</evidence>
<evidence type="ECO:0000313" key="3">
    <source>
        <dbReference type="Proteomes" id="UP000288805"/>
    </source>
</evidence>
<feature type="region of interest" description="Disordered" evidence="1">
    <location>
        <begin position="32"/>
        <end position="81"/>
    </location>
</feature>
<dbReference type="InterPro" id="IPR052343">
    <property type="entry name" value="Retrotransposon-Effector_Assoc"/>
</dbReference>
<organism evidence="2 3">
    <name type="scientific">Vitis vinifera</name>
    <name type="common">Grape</name>
    <dbReference type="NCBI Taxonomy" id="29760"/>
    <lineage>
        <taxon>Eukaryota</taxon>
        <taxon>Viridiplantae</taxon>
        <taxon>Streptophyta</taxon>
        <taxon>Embryophyta</taxon>
        <taxon>Tracheophyta</taxon>
        <taxon>Spermatophyta</taxon>
        <taxon>Magnoliopsida</taxon>
        <taxon>eudicotyledons</taxon>
        <taxon>Gunneridae</taxon>
        <taxon>Pentapetalae</taxon>
        <taxon>rosids</taxon>
        <taxon>Vitales</taxon>
        <taxon>Vitaceae</taxon>
        <taxon>Viteae</taxon>
        <taxon>Vitis</taxon>
    </lineage>
</organism>
<dbReference type="Proteomes" id="UP000288805">
    <property type="component" value="Unassembled WGS sequence"/>
</dbReference>
<dbReference type="AlphaFoldDB" id="A0A438GJJ7"/>
<dbReference type="SUPFAM" id="SSF56219">
    <property type="entry name" value="DNase I-like"/>
    <property type="match status" value="1"/>
</dbReference>
<dbReference type="PANTHER" id="PTHR46890:SF1">
    <property type="entry name" value="REVERSE TRANSCRIPTASE DOMAIN-CONTAINING PROTEIN"/>
    <property type="match status" value="1"/>
</dbReference>
<gene>
    <name evidence="2" type="ORF">CK203_055441</name>
</gene>
<dbReference type="InterPro" id="IPR036691">
    <property type="entry name" value="Endo/exonu/phosph_ase_sf"/>
</dbReference>
<sequence length="540" mass="59808">MTWSVIHARGARVELATFSKGKGVDCVSQLEQRRGTGDVMQPRSSVSAPQRDGSESLIEETELGLSSGGEKAQQRGASPRVKERPLGAFVQKKNLGQGIGMGPNQELSFGLSCLTKAQGTLVGSEGSFRRLEGAAQTLPSVERVSQRMEGTPRELQISVEDVRLVLEQRNPQVFDALGAIIMNDALLEEAARFTGQIPSVLSLGGVGFFSSTPSSSLPSDGKGLGPLVCWEDSRSFSMDGDAVEPGPLRIVQLDGSKIRKGKCASRGHLSFLDCRVLELLEMETGQYSISCRFKNCDDNFIWIFTGVYGPVHYSEREFLWFELGDIRGLWNDPWCVGGDFNVIRLPSERRNCLNMSSAMRRFSEVIDELQLRDLPLVGGSYTCGSYSHILACKLKALKQDLKVWNRERIVRQKKGSGGVQQVGRLGRDILEAKVKRIVVERSVQARLLEDVFSMEEVQDVVFGLNGDKAPGPDGFTLAFWQFCWDIVKHEVMGFFAEFHSSSRFERSLNSTFIVLIPKKGGTDDLKDFRPISLVGVFTRF</sequence>
<comment type="caution">
    <text evidence="2">The sequence shown here is derived from an EMBL/GenBank/DDBJ whole genome shotgun (WGS) entry which is preliminary data.</text>
</comment>
<proteinExistence type="predicted"/>
<accession>A0A438GJJ7</accession>
<dbReference type="EMBL" id="QGNW01000417">
    <property type="protein sequence ID" value="RVW72344.1"/>
    <property type="molecule type" value="Genomic_DNA"/>
</dbReference>
<name>A0A438GJJ7_VITVI</name>
<evidence type="ECO:0000313" key="2">
    <source>
        <dbReference type="EMBL" id="RVW72344.1"/>
    </source>
</evidence>
<protein>
    <recommendedName>
        <fullName evidence="4">Reverse transcriptase</fullName>
    </recommendedName>
</protein>